<organism evidence="2 3">
    <name type="scientific">Rhodopirellula bahusiensis</name>
    <dbReference type="NCBI Taxonomy" id="2014065"/>
    <lineage>
        <taxon>Bacteria</taxon>
        <taxon>Pseudomonadati</taxon>
        <taxon>Planctomycetota</taxon>
        <taxon>Planctomycetia</taxon>
        <taxon>Pirellulales</taxon>
        <taxon>Pirellulaceae</taxon>
        <taxon>Rhodopirellula</taxon>
    </lineage>
</organism>
<dbReference type="InterPro" id="IPR006860">
    <property type="entry name" value="FecR"/>
</dbReference>
<accession>A0A2G1WAZ3</accession>
<dbReference type="Pfam" id="PF04773">
    <property type="entry name" value="FecR"/>
    <property type="match status" value="1"/>
</dbReference>
<sequence>MNDSNQKRFLELRDAALDGRATQEEIRELESIAMASPERLREFAEAAAIHGELCLLGIEAREQQPTANPVTRETKGSRTWRGITWAMALAASVLVATALWNHNANPADSNETFAVLETTVECLWQTSTVPLAEGQRLGVGHLRLASGFASLRFDNETQLDLEGPADLQILDPMHCRLASGTAVVTVRDGLRGFVVDTPTGRLTDQGTSFGVSVKSDGASVVEVFDGRVDLEVRETGETRSLTQQTSAWLLSQQILSPNEYRLPSTNDARRLTQIFTSQGDGGDVWIQRDPENRKGPEDLLLVKKSDELIEFDRQIRLRFDFRGLADQPIERAALQLTAVPSGIGFASRTPDSTFSVYGRSLPNEAPPLSPNTVPWLDLETETSDWSLVDRFVIPKGSQSESHTIESASLNDLVNQHRSDIIELVIVRDTPETMGGGLVHAFASSRHESIPGPTLRVWQ</sequence>
<dbReference type="PANTHER" id="PTHR30273:SF2">
    <property type="entry name" value="PROTEIN FECR"/>
    <property type="match status" value="1"/>
</dbReference>
<dbReference type="GO" id="GO:0016989">
    <property type="term" value="F:sigma factor antagonist activity"/>
    <property type="evidence" value="ECO:0007669"/>
    <property type="project" value="TreeGrafter"/>
</dbReference>
<protein>
    <submittedName>
        <fullName evidence="2">Iron dicitrate transport regulator FecR</fullName>
    </submittedName>
</protein>
<dbReference type="GeneID" id="90607761"/>
<comment type="caution">
    <text evidence="2">The sequence shown here is derived from an EMBL/GenBank/DDBJ whole genome shotgun (WGS) entry which is preliminary data.</text>
</comment>
<proteinExistence type="predicted"/>
<name>A0A2G1WAZ3_9BACT</name>
<evidence type="ECO:0000313" key="2">
    <source>
        <dbReference type="EMBL" id="PHQ36203.1"/>
    </source>
</evidence>
<dbReference type="Gene3D" id="2.60.120.1440">
    <property type="match status" value="1"/>
</dbReference>
<feature type="domain" description="FecR protein" evidence="1">
    <location>
        <begin position="149"/>
        <end position="228"/>
    </location>
</feature>
<dbReference type="Proteomes" id="UP000225740">
    <property type="component" value="Unassembled WGS sequence"/>
</dbReference>
<evidence type="ECO:0000259" key="1">
    <source>
        <dbReference type="Pfam" id="PF04773"/>
    </source>
</evidence>
<dbReference type="AlphaFoldDB" id="A0A2G1WAZ3"/>
<keyword evidence="3" id="KW-1185">Reference proteome</keyword>
<reference evidence="2 3" key="1">
    <citation type="submission" date="2017-06" db="EMBL/GenBank/DDBJ databases">
        <title>Description of Rhodopirellula bahusiensis sp. nov.</title>
        <authorList>
            <person name="Kizina J."/>
            <person name="Harder J."/>
        </authorList>
    </citation>
    <scope>NUCLEOTIDE SEQUENCE [LARGE SCALE GENOMIC DNA]</scope>
    <source>
        <strain evidence="2 3">SWK21</strain>
    </source>
</reference>
<dbReference type="OrthoDB" id="287035at2"/>
<dbReference type="RefSeq" id="WP_099259829.1">
    <property type="nucleotide sequence ID" value="NZ_NIZW01000003.1"/>
</dbReference>
<evidence type="ECO:0000313" key="3">
    <source>
        <dbReference type="Proteomes" id="UP000225740"/>
    </source>
</evidence>
<dbReference type="PANTHER" id="PTHR30273">
    <property type="entry name" value="PERIPLASMIC SIGNAL SENSOR AND SIGMA FACTOR ACTIVATOR FECR-RELATED"/>
    <property type="match status" value="1"/>
</dbReference>
<gene>
    <name evidence="2" type="ORF">CEE69_05930</name>
</gene>
<dbReference type="EMBL" id="NIZW01000003">
    <property type="protein sequence ID" value="PHQ36203.1"/>
    <property type="molecule type" value="Genomic_DNA"/>
</dbReference>
<dbReference type="InterPro" id="IPR012373">
    <property type="entry name" value="Ferrdict_sens_TM"/>
</dbReference>